<feature type="transmembrane region" description="Helical" evidence="1">
    <location>
        <begin position="6"/>
        <end position="26"/>
    </location>
</feature>
<dbReference type="HOGENOM" id="CLU_1466206_0_0_4"/>
<dbReference type="KEGG" id="gca:Galf_2576"/>
<accession>D9SCJ3</accession>
<protein>
    <submittedName>
        <fullName evidence="2">Uncharacterized protein</fullName>
    </submittedName>
</protein>
<dbReference type="EMBL" id="CP002159">
    <property type="protein sequence ID" value="ADL56574.1"/>
    <property type="molecule type" value="Genomic_DNA"/>
</dbReference>
<evidence type="ECO:0000313" key="3">
    <source>
        <dbReference type="Proteomes" id="UP000001235"/>
    </source>
</evidence>
<evidence type="ECO:0000313" key="2">
    <source>
        <dbReference type="EMBL" id="ADL56574.1"/>
    </source>
</evidence>
<dbReference type="eggNOG" id="ENOG50339NC">
    <property type="taxonomic scope" value="Bacteria"/>
</dbReference>
<sequence length="184" mass="20826">MSTTEIIITALSTAGFTAVGIGFVLIKFLETGIKESIGSVYKKKLEDHKFLLKNSEKVFQFKLDASKSLYKVFHEMLPKRSHPDMDWDEASEEIAALFSQHEVKLDEFLCEYQSTLSPAILERVRNAINACSDGRFEFYWDSSAQDAVCTNTAKEKASELYKALNEAVEMLRKEVHDMISVPNA</sequence>
<proteinExistence type="predicted"/>
<keyword evidence="1" id="KW-1133">Transmembrane helix</keyword>
<name>D9SCJ3_GALCS</name>
<dbReference type="RefSeq" id="WP_013294494.1">
    <property type="nucleotide sequence ID" value="NC_014394.1"/>
</dbReference>
<dbReference type="OrthoDB" id="9181844at2"/>
<reference evidence="2 3" key="1">
    <citation type="submission" date="2010-08" db="EMBL/GenBank/DDBJ databases">
        <title>Complete sequence of Gallionella capsiferriformans ES-2.</title>
        <authorList>
            <consortium name="US DOE Joint Genome Institute"/>
            <person name="Lucas S."/>
            <person name="Copeland A."/>
            <person name="Lapidus A."/>
            <person name="Cheng J.-F."/>
            <person name="Bruce D."/>
            <person name="Goodwin L."/>
            <person name="Pitluck S."/>
            <person name="Chertkov O."/>
            <person name="Davenport K.W."/>
            <person name="Detter J.C."/>
            <person name="Han C."/>
            <person name="Tapia R."/>
            <person name="Land M."/>
            <person name="Hauser L."/>
            <person name="Chang Y.-J."/>
            <person name="Jeffries C."/>
            <person name="Kyrpides N."/>
            <person name="Ivanova N."/>
            <person name="Mikhailova N."/>
            <person name="Shelobolina E.S."/>
            <person name="Picardal F."/>
            <person name="Roden E."/>
            <person name="Emerson D."/>
            <person name="Woyke T."/>
        </authorList>
    </citation>
    <scope>NUCLEOTIDE SEQUENCE [LARGE SCALE GENOMIC DNA]</scope>
    <source>
        <strain evidence="2 3">ES-2</strain>
    </source>
</reference>
<keyword evidence="1" id="KW-0812">Transmembrane</keyword>
<dbReference type="AlphaFoldDB" id="D9SCJ3"/>
<keyword evidence="1" id="KW-0472">Membrane</keyword>
<evidence type="ECO:0000256" key="1">
    <source>
        <dbReference type="SAM" id="Phobius"/>
    </source>
</evidence>
<keyword evidence="3" id="KW-1185">Reference proteome</keyword>
<organism evidence="2 3">
    <name type="scientific">Gallionella capsiferriformans (strain ES-2)</name>
    <name type="common">Gallionella ferruginea capsiferriformans (strain ES-2)</name>
    <dbReference type="NCBI Taxonomy" id="395494"/>
    <lineage>
        <taxon>Bacteria</taxon>
        <taxon>Pseudomonadati</taxon>
        <taxon>Pseudomonadota</taxon>
        <taxon>Betaproteobacteria</taxon>
        <taxon>Nitrosomonadales</taxon>
        <taxon>Gallionellaceae</taxon>
        <taxon>Gallionella</taxon>
    </lineage>
</organism>
<dbReference type="Proteomes" id="UP000001235">
    <property type="component" value="Chromosome"/>
</dbReference>
<gene>
    <name evidence="2" type="ordered locus">Galf_2576</name>
</gene>